<keyword evidence="2" id="KW-1185">Reference proteome</keyword>
<dbReference type="InterPro" id="IPR014721">
    <property type="entry name" value="Ribsml_uS5_D2-typ_fold_subgr"/>
</dbReference>
<gene>
    <name evidence="1" type="ORF">E3A20_15280</name>
</gene>
<dbReference type="AlphaFoldDB" id="A0A5C6M3L8"/>
<dbReference type="Proteomes" id="UP000321083">
    <property type="component" value="Unassembled WGS sequence"/>
</dbReference>
<sequence length="78" mass="8226">MVWGLQAAVRRSSCTSASRRNPVWEEVPGNAAAALLGCRQIWNLSVSDAQLHEVAAGLGSDINFLLSGARGCDLSGAW</sequence>
<comment type="caution">
    <text evidence="1">The sequence shown here is derived from an EMBL/GenBank/DDBJ whole genome shotgun (WGS) entry which is preliminary data.</text>
</comment>
<dbReference type="Gene3D" id="3.30.230.10">
    <property type="match status" value="1"/>
</dbReference>
<reference evidence="1 2" key="2">
    <citation type="submission" date="2019-08" db="EMBL/GenBank/DDBJ databases">
        <authorList>
            <person name="Henke P."/>
        </authorList>
    </citation>
    <scope>NUCLEOTIDE SEQUENCE [LARGE SCALE GENOMIC DNA]</scope>
    <source>
        <strain evidence="1">Phe10_nw2017</strain>
    </source>
</reference>
<accession>A0A5C6M3L8</accession>
<organism evidence="1 2">
    <name type="scientific">Planctomyces bekefii</name>
    <dbReference type="NCBI Taxonomy" id="1653850"/>
    <lineage>
        <taxon>Bacteria</taxon>
        <taxon>Pseudomonadati</taxon>
        <taxon>Planctomycetota</taxon>
        <taxon>Planctomycetia</taxon>
        <taxon>Planctomycetales</taxon>
        <taxon>Planctomycetaceae</taxon>
        <taxon>Planctomyces</taxon>
    </lineage>
</organism>
<protein>
    <submittedName>
        <fullName evidence="1">Uncharacterized protein</fullName>
    </submittedName>
</protein>
<evidence type="ECO:0000313" key="2">
    <source>
        <dbReference type="Proteomes" id="UP000321083"/>
    </source>
</evidence>
<proteinExistence type="predicted"/>
<dbReference type="EMBL" id="SRHE01000305">
    <property type="protein sequence ID" value="TWW09340.1"/>
    <property type="molecule type" value="Genomic_DNA"/>
</dbReference>
<evidence type="ECO:0000313" key="1">
    <source>
        <dbReference type="EMBL" id="TWW09340.1"/>
    </source>
</evidence>
<reference evidence="1 2" key="1">
    <citation type="submission" date="2019-08" db="EMBL/GenBank/DDBJ databases">
        <title>100 year-old enigma solved: identification of Planctomyces bekefii, the type genus and species of the phylum Planctomycetes.</title>
        <authorList>
            <person name="Svetlana D.N."/>
            <person name="Overmann J."/>
        </authorList>
    </citation>
    <scope>NUCLEOTIDE SEQUENCE [LARGE SCALE GENOMIC DNA]</scope>
    <source>
        <strain evidence="1">Phe10_nw2017</strain>
    </source>
</reference>
<name>A0A5C6M3L8_9PLAN</name>